<dbReference type="EMBL" id="LAXI01000002">
    <property type="protein sequence ID" value="KRS18952.1"/>
    <property type="molecule type" value="Genomic_DNA"/>
</dbReference>
<dbReference type="Proteomes" id="UP000325785">
    <property type="component" value="Chromosome"/>
</dbReference>
<evidence type="ECO:0000313" key="3">
    <source>
        <dbReference type="Proteomes" id="UP000051401"/>
    </source>
</evidence>
<protein>
    <submittedName>
        <fullName evidence="1">Uncharacterized protein</fullName>
    </submittedName>
</protein>
<gene>
    <name evidence="2" type="ORF">RIdsm_01910</name>
    <name evidence="1" type="ORF">XM52_04565</name>
</gene>
<keyword evidence="3" id="KW-1185">Reference proteome</keyword>
<dbReference type="PATRIC" id="fig|540747.5.peg.2485"/>
<accession>A0A0T5PD53</accession>
<evidence type="ECO:0000313" key="4">
    <source>
        <dbReference type="Proteomes" id="UP000325785"/>
    </source>
</evidence>
<name>A0A0T5PD53_9RHOB</name>
<reference evidence="2 4" key="2">
    <citation type="submission" date="2018-08" db="EMBL/GenBank/DDBJ databases">
        <title>Genetic Globetrotter - A new plasmid hitch-hiking vast phylogenetic and geographic distances.</title>
        <authorList>
            <person name="Vollmers J."/>
            <person name="Petersen J."/>
        </authorList>
    </citation>
    <scope>NUCLEOTIDE SEQUENCE [LARGE SCALE GENOMIC DNA]</scope>
    <source>
        <strain evidence="2 4">DSM 26383</strain>
    </source>
</reference>
<dbReference type="Proteomes" id="UP000051401">
    <property type="component" value="Unassembled WGS sequence"/>
</dbReference>
<evidence type="ECO:0000313" key="1">
    <source>
        <dbReference type="EMBL" id="KRS18952.1"/>
    </source>
</evidence>
<dbReference type="AlphaFoldDB" id="A0A0T5PD53"/>
<dbReference type="RefSeq" id="WP_057813733.1">
    <property type="nucleotide sequence ID" value="NZ_CP031598.1"/>
</dbReference>
<evidence type="ECO:0000313" key="2">
    <source>
        <dbReference type="EMBL" id="QEW26116.1"/>
    </source>
</evidence>
<sequence length="65" mass="7294">MWAPEKPVVTEDVQVVRATTRLTMTSLEILKAMVEAKSNRFPDKNRFERRSLCAADVSIQETGAA</sequence>
<reference evidence="1 3" key="1">
    <citation type="submission" date="2015-04" db="EMBL/GenBank/DDBJ databases">
        <title>The draft genome sequence of Roseovarius indicus B108T.</title>
        <authorList>
            <person name="Li G."/>
            <person name="Lai Q."/>
            <person name="Shao Z."/>
            <person name="Yan P."/>
        </authorList>
    </citation>
    <scope>NUCLEOTIDE SEQUENCE [LARGE SCALE GENOMIC DNA]</scope>
    <source>
        <strain evidence="1 3">B108</strain>
    </source>
</reference>
<organism evidence="1 3">
    <name type="scientific">Roseovarius indicus</name>
    <dbReference type="NCBI Taxonomy" id="540747"/>
    <lineage>
        <taxon>Bacteria</taxon>
        <taxon>Pseudomonadati</taxon>
        <taxon>Pseudomonadota</taxon>
        <taxon>Alphaproteobacteria</taxon>
        <taxon>Rhodobacterales</taxon>
        <taxon>Roseobacteraceae</taxon>
        <taxon>Roseovarius</taxon>
    </lineage>
</organism>
<dbReference type="KEGG" id="rid:RIdsm_01910"/>
<dbReference type="EMBL" id="CP031598">
    <property type="protein sequence ID" value="QEW26116.1"/>
    <property type="molecule type" value="Genomic_DNA"/>
</dbReference>
<proteinExistence type="predicted"/>